<dbReference type="EMBL" id="KL363229">
    <property type="protein sequence ID" value="KFD52316.1"/>
    <property type="molecule type" value="Genomic_DNA"/>
</dbReference>
<evidence type="ECO:0000256" key="1">
    <source>
        <dbReference type="SAM" id="SignalP"/>
    </source>
</evidence>
<sequence length="123" mass="13420">MVALLKLAVALLCLASVSATEKALLDKFAQAAVNGINNDNRSGEKLYVVQSYDEVKETDDGITFDLFAVQTQCRKRTKLDKAKCVPNEDSSVLYHKVIVTKKPNGAYSVKSVGSMVPIEPDIE</sequence>
<dbReference type="AlphaFoldDB" id="A0A085M520"/>
<protein>
    <recommendedName>
        <fullName evidence="5">Cystatin domain-containing protein</fullName>
    </recommendedName>
</protein>
<reference evidence="2 4" key="1">
    <citation type="journal article" date="2014" name="Nat. Genet.">
        <title>Genome and transcriptome of the porcine whipworm Trichuris suis.</title>
        <authorList>
            <person name="Jex A.R."/>
            <person name="Nejsum P."/>
            <person name="Schwarz E.M."/>
            <person name="Hu L."/>
            <person name="Young N.D."/>
            <person name="Hall R.S."/>
            <person name="Korhonen P.K."/>
            <person name="Liao S."/>
            <person name="Thamsborg S."/>
            <person name="Xia J."/>
            <person name="Xu P."/>
            <person name="Wang S."/>
            <person name="Scheerlinck J.P."/>
            <person name="Hofmann A."/>
            <person name="Sternberg P.W."/>
            <person name="Wang J."/>
            <person name="Gasser R.B."/>
        </authorList>
    </citation>
    <scope>NUCLEOTIDE SEQUENCE [LARGE SCALE GENOMIC DNA]</scope>
    <source>
        <strain evidence="3">DCEP-RM93F</strain>
        <strain evidence="2">DCEP-RM93M</strain>
    </source>
</reference>
<keyword evidence="1" id="KW-0732">Signal</keyword>
<feature type="chain" id="PRO_5010405219" description="Cystatin domain-containing protein" evidence="1">
    <location>
        <begin position="20"/>
        <end position="123"/>
    </location>
</feature>
<dbReference type="SUPFAM" id="SSF54403">
    <property type="entry name" value="Cystatin/monellin"/>
    <property type="match status" value="1"/>
</dbReference>
<evidence type="ECO:0008006" key="5">
    <source>
        <dbReference type="Google" id="ProtNLM"/>
    </source>
</evidence>
<evidence type="ECO:0000313" key="3">
    <source>
        <dbReference type="EMBL" id="KFD66767.1"/>
    </source>
</evidence>
<name>A0A085M520_9BILA</name>
<evidence type="ECO:0000313" key="2">
    <source>
        <dbReference type="EMBL" id="KFD52316.1"/>
    </source>
</evidence>
<organism evidence="2 4">
    <name type="scientific">Trichuris suis</name>
    <name type="common">pig whipworm</name>
    <dbReference type="NCBI Taxonomy" id="68888"/>
    <lineage>
        <taxon>Eukaryota</taxon>
        <taxon>Metazoa</taxon>
        <taxon>Ecdysozoa</taxon>
        <taxon>Nematoda</taxon>
        <taxon>Enoplea</taxon>
        <taxon>Dorylaimia</taxon>
        <taxon>Trichinellida</taxon>
        <taxon>Trichuridae</taxon>
        <taxon>Trichuris</taxon>
    </lineage>
</organism>
<proteinExistence type="predicted"/>
<dbReference type="EMBL" id="KL367521">
    <property type="protein sequence ID" value="KFD66767.1"/>
    <property type="molecule type" value="Genomic_DNA"/>
</dbReference>
<gene>
    <name evidence="2" type="ORF">M513_06879</name>
    <name evidence="3" type="ORF">M514_06879</name>
</gene>
<keyword evidence="4" id="KW-1185">Reference proteome</keyword>
<accession>A0A085M520</accession>
<evidence type="ECO:0000313" key="4">
    <source>
        <dbReference type="Proteomes" id="UP000030764"/>
    </source>
</evidence>
<dbReference type="Proteomes" id="UP000030758">
    <property type="component" value="Unassembled WGS sequence"/>
</dbReference>
<feature type="signal peptide" evidence="1">
    <location>
        <begin position="1"/>
        <end position="19"/>
    </location>
</feature>
<dbReference type="InterPro" id="IPR046350">
    <property type="entry name" value="Cystatin_sf"/>
</dbReference>
<dbReference type="Proteomes" id="UP000030764">
    <property type="component" value="Unassembled WGS sequence"/>
</dbReference>